<dbReference type="InterPro" id="IPR004498">
    <property type="entry name" value="Ribosomal_PrmA_MeTrfase"/>
</dbReference>
<keyword evidence="7" id="KW-0687">Ribonucleoprotein</keyword>
<comment type="caution">
    <text evidence="7">The sequence shown here is derived from an EMBL/GenBank/DDBJ whole genome shotgun (WGS) entry which is preliminary data.</text>
</comment>
<evidence type="ECO:0000313" key="7">
    <source>
        <dbReference type="EMBL" id="MBK3518983.1"/>
    </source>
</evidence>
<sequence>MEYTKVEVKVSPVNEVANELLMAQMGEMGFESFEENDKGFNAYIPSPLFEDITLSEIYCPLEGISIDYSTEVIPDQNWNKEWEKNFFQPIIIEDKCIIRSSFHQVDSEAKYEIIIDPKMSFGTGHHETTSLILNYLLEIDVAGLDVLDMGCGTAILGMLCSMKGAAKVTGIDINEWAYNNAITNLELNSVSNMEVLLGGADLLKDQQYDLILANINRNILLADMANYAKVLKPGGSIYFSGFYSEDVEIMDREAQKYNLQLKSRKTDNNWTSLAYIKAE</sequence>
<dbReference type="HAMAP" id="MF_00735">
    <property type="entry name" value="Methyltr_PrmA"/>
    <property type="match status" value="1"/>
</dbReference>
<evidence type="ECO:0000256" key="1">
    <source>
        <dbReference type="ARBA" id="ARBA00009741"/>
    </source>
</evidence>
<evidence type="ECO:0000256" key="4">
    <source>
        <dbReference type="ARBA" id="ARBA00022679"/>
    </source>
</evidence>
<evidence type="ECO:0000256" key="3">
    <source>
        <dbReference type="ARBA" id="ARBA00022603"/>
    </source>
</evidence>
<dbReference type="InterPro" id="IPR050078">
    <property type="entry name" value="Ribosomal_L11_MeTrfase_PrmA"/>
</dbReference>
<dbReference type="PANTHER" id="PTHR43648:SF1">
    <property type="entry name" value="ELECTRON TRANSFER FLAVOPROTEIN BETA SUBUNIT LYSINE METHYLTRANSFERASE"/>
    <property type="match status" value="1"/>
</dbReference>
<gene>
    <name evidence="6 7" type="primary">prmA</name>
    <name evidence="7" type="ORF">JIV24_16670</name>
</gene>
<dbReference type="SUPFAM" id="SSF53335">
    <property type="entry name" value="S-adenosyl-L-methionine-dependent methyltransferases"/>
    <property type="match status" value="1"/>
</dbReference>
<evidence type="ECO:0000256" key="2">
    <source>
        <dbReference type="ARBA" id="ARBA00022490"/>
    </source>
</evidence>
<accession>A0ABS1HP10</accession>
<comment type="similarity">
    <text evidence="1 6">Belongs to the methyltransferase superfamily. PrmA family.</text>
</comment>
<keyword evidence="3 6" id="KW-0489">Methyltransferase</keyword>
<dbReference type="RefSeq" id="WP_200466204.1">
    <property type="nucleotide sequence ID" value="NZ_JAENRR010000048.1"/>
</dbReference>
<reference evidence="7 8" key="1">
    <citation type="submission" date="2021-01" db="EMBL/GenBank/DDBJ databases">
        <title>Carboxyliciviraga sp.nov., isolated from coastal sediments.</title>
        <authorList>
            <person name="Lu D."/>
            <person name="Zhang T."/>
        </authorList>
    </citation>
    <scope>NUCLEOTIDE SEQUENCE [LARGE SCALE GENOMIC DNA]</scope>
    <source>
        <strain evidence="7 8">N1Y132</strain>
    </source>
</reference>
<comment type="function">
    <text evidence="6">Methylates ribosomal protein L11.</text>
</comment>
<evidence type="ECO:0000313" key="8">
    <source>
        <dbReference type="Proteomes" id="UP000605676"/>
    </source>
</evidence>
<dbReference type="Gene3D" id="3.40.50.150">
    <property type="entry name" value="Vaccinia Virus protein VP39"/>
    <property type="match status" value="1"/>
</dbReference>
<proteinExistence type="inferred from homology"/>
<dbReference type="InterPro" id="IPR029063">
    <property type="entry name" value="SAM-dependent_MTases_sf"/>
</dbReference>
<dbReference type="Proteomes" id="UP000605676">
    <property type="component" value="Unassembled WGS sequence"/>
</dbReference>
<dbReference type="EC" id="2.1.1.-" evidence="6"/>
<keyword evidence="5 6" id="KW-0949">S-adenosyl-L-methionine</keyword>
<feature type="binding site" evidence="6">
    <location>
        <position position="129"/>
    </location>
    <ligand>
        <name>S-adenosyl-L-methionine</name>
        <dbReference type="ChEBI" id="CHEBI:59789"/>
    </ligand>
</feature>
<dbReference type="GO" id="GO:0005840">
    <property type="term" value="C:ribosome"/>
    <property type="evidence" value="ECO:0007669"/>
    <property type="project" value="UniProtKB-KW"/>
</dbReference>
<dbReference type="EMBL" id="JAENRR010000048">
    <property type="protein sequence ID" value="MBK3518983.1"/>
    <property type="molecule type" value="Genomic_DNA"/>
</dbReference>
<keyword evidence="2 6" id="KW-0963">Cytoplasm</keyword>
<feature type="binding site" evidence="6">
    <location>
        <position position="172"/>
    </location>
    <ligand>
        <name>S-adenosyl-L-methionine</name>
        <dbReference type="ChEBI" id="CHEBI:59789"/>
    </ligand>
</feature>
<feature type="binding site" evidence="6">
    <location>
        <position position="214"/>
    </location>
    <ligand>
        <name>S-adenosyl-L-methionine</name>
        <dbReference type="ChEBI" id="CHEBI:59789"/>
    </ligand>
</feature>
<keyword evidence="4 6" id="KW-0808">Transferase</keyword>
<organism evidence="7 8">
    <name type="scientific">Carboxylicivirga marina</name>
    <dbReference type="NCBI Taxonomy" id="2800988"/>
    <lineage>
        <taxon>Bacteria</taxon>
        <taxon>Pseudomonadati</taxon>
        <taxon>Bacteroidota</taxon>
        <taxon>Bacteroidia</taxon>
        <taxon>Marinilabiliales</taxon>
        <taxon>Marinilabiliaceae</taxon>
        <taxon>Carboxylicivirga</taxon>
    </lineage>
</organism>
<dbReference type="PANTHER" id="PTHR43648">
    <property type="entry name" value="ELECTRON TRANSFER FLAVOPROTEIN BETA SUBUNIT LYSINE METHYLTRANSFERASE"/>
    <property type="match status" value="1"/>
</dbReference>
<evidence type="ECO:0000256" key="6">
    <source>
        <dbReference type="HAMAP-Rule" id="MF_00735"/>
    </source>
</evidence>
<feature type="binding site" evidence="6">
    <location>
        <position position="150"/>
    </location>
    <ligand>
        <name>S-adenosyl-L-methionine</name>
        <dbReference type="ChEBI" id="CHEBI:59789"/>
    </ligand>
</feature>
<dbReference type="NCBIfam" id="NF001785">
    <property type="entry name" value="PRK00517.2-2"/>
    <property type="match status" value="1"/>
</dbReference>
<dbReference type="GO" id="GO:0032259">
    <property type="term" value="P:methylation"/>
    <property type="evidence" value="ECO:0007669"/>
    <property type="project" value="UniProtKB-KW"/>
</dbReference>
<keyword evidence="7" id="KW-0689">Ribosomal protein</keyword>
<dbReference type="CDD" id="cd02440">
    <property type="entry name" value="AdoMet_MTases"/>
    <property type="match status" value="1"/>
</dbReference>
<evidence type="ECO:0000256" key="5">
    <source>
        <dbReference type="ARBA" id="ARBA00022691"/>
    </source>
</evidence>
<dbReference type="Pfam" id="PF06325">
    <property type="entry name" value="PrmA"/>
    <property type="match status" value="1"/>
</dbReference>
<keyword evidence="8" id="KW-1185">Reference proteome</keyword>
<protein>
    <recommendedName>
        <fullName evidence="6">Ribosomal protein L11 methyltransferase</fullName>
        <shortName evidence="6">L11 Mtase</shortName>
        <ecNumber evidence="6">2.1.1.-</ecNumber>
    </recommendedName>
</protein>
<name>A0ABS1HP10_9BACT</name>
<comment type="catalytic activity">
    <reaction evidence="6">
        <text>L-lysyl-[protein] + 3 S-adenosyl-L-methionine = N(6),N(6),N(6)-trimethyl-L-lysyl-[protein] + 3 S-adenosyl-L-homocysteine + 3 H(+)</text>
        <dbReference type="Rhea" id="RHEA:54192"/>
        <dbReference type="Rhea" id="RHEA-COMP:9752"/>
        <dbReference type="Rhea" id="RHEA-COMP:13826"/>
        <dbReference type="ChEBI" id="CHEBI:15378"/>
        <dbReference type="ChEBI" id="CHEBI:29969"/>
        <dbReference type="ChEBI" id="CHEBI:57856"/>
        <dbReference type="ChEBI" id="CHEBI:59789"/>
        <dbReference type="ChEBI" id="CHEBI:61961"/>
    </reaction>
</comment>
<dbReference type="GO" id="GO:0008168">
    <property type="term" value="F:methyltransferase activity"/>
    <property type="evidence" value="ECO:0007669"/>
    <property type="project" value="UniProtKB-KW"/>
</dbReference>
<comment type="subcellular location">
    <subcellularLocation>
        <location evidence="6">Cytoplasm</location>
    </subcellularLocation>
</comment>